<sequence>MKKLYLVIFGIWAFVFTDQTTAQIFLQMEKIGSTRSYKFPLGQEITFKLKGRDYFVTEKITGFKPDEQLIITESELFFAHQIQELQPADFYHRRGRFFIYPLYALGGSATAAGVVGTIYERKLRPGLLLPGPVIFGVAWLLNQWIDRPYKTNKYRFRVVDLRMTVPGEQIEESKEWISP</sequence>
<dbReference type="AlphaFoldDB" id="A0A953HX87"/>
<organism evidence="2 3">
    <name type="scientific">Membranihabitans marinus</name>
    <dbReference type="NCBI Taxonomy" id="1227546"/>
    <lineage>
        <taxon>Bacteria</taxon>
        <taxon>Pseudomonadati</taxon>
        <taxon>Bacteroidota</taxon>
        <taxon>Saprospiria</taxon>
        <taxon>Saprospirales</taxon>
        <taxon>Saprospiraceae</taxon>
        <taxon>Membranihabitans</taxon>
    </lineage>
</organism>
<keyword evidence="3" id="KW-1185">Reference proteome</keyword>
<proteinExistence type="predicted"/>
<keyword evidence="1" id="KW-0472">Membrane</keyword>
<evidence type="ECO:0000313" key="3">
    <source>
        <dbReference type="Proteomes" id="UP000753961"/>
    </source>
</evidence>
<accession>A0A953HX87</accession>
<evidence type="ECO:0000256" key="1">
    <source>
        <dbReference type="SAM" id="Phobius"/>
    </source>
</evidence>
<comment type="caution">
    <text evidence="2">The sequence shown here is derived from an EMBL/GenBank/DDBJ whole genome shotgun (WGS) entry which is preliminary data.</text>
</comment>
<feature type="transmembrane region" description="Helical" evidence="1">
    <location>
        <begin position="126"/>
        <end position="145"/>
    </location>
</feature>
<name>A0A953HX87_9BACT</name>
<reference evidence="2" key="1">
    <citation type="submission" date="2021-06" db="EMBL/GenBank/DDBJ databases">
        <title>44 bacteria genomes isolated from Dapeng, Shenzhen.</title>
        <authorList>
            <person name="Zheng W."/>
            <person name="Yu S."/>
            <person name="Huang Y."/>
        </authorList>
    </citation>
    <scope>NUCLEOTIDE SEQUENCE</scope>
    <source>
        <strain evidence="2">DP5N28-2</strain>
    </source>
</reference>
<dbReference type="EMBL" id="JAHVHU010000014">
    <property type="protein sequence ID" value="MBY5959463.1"/>
    <property type="molecule type" value="Genomic_DNA"/>
</dbReference>
<evidence type="ECO:0000313" key="2">
    <source>
        <dbReference type="EMBL" id="MBY5959463.1"/>
    </source>
</evidence>
<keyword evidence="1" id="KW-1133">Transmembrane helix</keyword>
<protein>
    <submittedName>
        <fullName evidence="2">Uncharacterized protein</fullName>
    </submittedName>
</protein>
<dbReference type="Proteomes" id="UP000753961">
    <property type="component" value="Unassembled WGS sequence"/>
</dbReference>
<dbReference type="RefSeq" id="WP_222581000.1">
    <property type="nucleotide sequence ID" value="NZ_JAHVHU010000014.1"/>
</dbReference>
<feature type="transmembrane region" description="Helical" evidence="1">
    <location>
        <begin position="97"/>
        <end position="119"/>
    </location>
</feature>
<gene>
    <name evidence="2" type="ORF">KUV50_15030</name>
</gene>
<keyword evidence="1" id="KW-0812">Transmembrane</keyword>